<dbReference type="Gene3D" id="3.40.1580.10">
    <property type="entry name" value="SMI1/KNR4-like"/>
    <property type="match status" value="1"/>
</dbReference>
<dbReference type="SUPFAM" id="SSF160631">
    <property type="entry name" value="SMI1/KNR4-like"/>
    <property type="match status" value="1"/>
</dbReference>
<evidence type="ECO:0000256" key="2">
    <source>
        <dbReference type="SAM" id="MobiDB-lite"/>
    </source>
</evidence>
<proteinExistence type="inferred from homology"/>
<evidence type="ECO:0000259" key="3">
    <source>
        <dbReference type="SMART" id="SM00860"/>
    </source>
</evidence>
<feature type="region of interest" description="Disordered" evidence="2">
    <location>
        <begin position="358"/>
        <end position="566"/>
    </location>
</feature>
<dbReference type="PANTHER" id="PTHR47432:SF1">
    <property type="entry name" value="CELL WALL ASSEMBLY REGULATOR SMI1"/>
    <property type="match status" value="1"/>
</dbReference>
<dbReference type="GO" id="GO:0043332">
    <property type="term" value="C:mating projection tip"/>
    <property type="evidence" value="ECO:0007669"/>
    <property type="project" value="TreeGrafter"/>
</dbReference>
<dbReference type="PIRSF" id="PIRSF017023">
    <property type="entry name" value="KNR4"/>
    <property type="match status" value="1"/>
</dbReference>
<comment type="similarity">
    <text evidence="1">Belongs to the KNR4/SMI1 family.</text>
</comment>
<feature type="compositionally biased region" description="Low complexity" evidence="2">
    <location>
        <begin position="406"/>
        <end position="419"/>
    </location>
</feature>
<protein>
    <submittedName>
        <fullName evidence="4">Smi1 protein</fullName>
    </submittedName>
</protein>
<sequence>MNTFKKKLKEWMYSISTEDHYAEYNPDEEQPSFNMGMRSGQGNVNPSSMNLAGNMSSADVGGGNNGANAGPMATSGDDFQIDDFGTGDASQKGVSEVMLAWRHIDAWTEKYNPDLNATLSDPCTQNDITHAEEDLEVSLPPSVKASLRIHDGQEDLESMTGTSGLIYGYQLMTLDQIVAMTQTWRNVAKNLEKHRAAAANGLSNQSSSGSSSAQQQQQGNDNIQQNQFKLPYIPTQSSVPPETVQAAYAHPAWIPLVTDNAGNHIGVDLAPGPKGTYGQVIMFGREFDVKFAIADNWGEFLLAFANDLEIGNWFLIDDSDDYFAGEGELVFRDKKTNGRVQEYMDVLKKRTTQKYNASIAAQQQPENEVPPQQTAQQTQVNPDVTASSQPIDDGNDTDFDIDDESIAAADAAPAAEQPAIVETTEEPIATSQAKEETKPEVVEQPEAEEKPVEEAPVEEKPVEETPAEETPVEEAPVEEKPVEEAPVEEKPVEEAPVEEAPVEEAPVEEAPVEEAPVEEAPVEEAPVEEAPIEEESVKETPAEEKTVEETEAEVAEPELSSETVNEEVKELQAEFENVAL</sequence>
<keyword evidence="5" id="KW-1185">Reference proteome</keyword>
<dbReference type="PANTHER" id="PTHR47432">
    <property type="entry name" value="CELL WALL ASSEMBLY REGULATOR SMI1"/>
    <property type="match status" value="1"/>
</dbReference>
<dbReference type="InterPro" id="IPR018958">
    <property type="entry name" value="Knr4/Smi1-like_dom"/>
</dbReference>
<feature type="domain" description="Knr4/Smi1-like" evidence="3">
    <location>
        <begin position="122"/>
        <end position="303"/>
    </location>
</feature>
<feature type="compositionally biased region" description="Basic and acidic residues" evidence="2">
    <location>
        <begin position="477"/>
        <end position="493"/>
    </location>
</feature>
<dbReference type="EMBL" id="BTGD01000003">
    <property type="protein sequence ID" value="GMM55070.1"/>
    <property type="molecule type" value="Genomic_DNA"/>
</dbReference>
<feature type="compositionally biased region" description="Low complexity" evidence="2">
    <location>
        <begin position="362"/>
        <end position="380"/>
    </location>
</feature>
<evidence type="ECO:0000313" key="5">
    <source>
        <dbReference type="Proteomes" id="UP001377567"/>
    </source>
</evidence>
<evidence type="ECO:0000256" key="1">
    <source>
        <dbReference type="ARBA" id="ARBA00005303"/>
    </source>
</evidence>
<dbReference type="InterPro" id="IPR051873">
    <property type="entry name" value="KNR4/SMI1_regulator"/>
</dbReference>
<evidence type="ECO:0000313" key="4">
    <source>
        <dbReference type="EMBL" id="GMM55070.1"/>
    </source>
</evidence>
<accession>A0AAV5RUH8</accession>
<reference evidence="4 5" key="1">
    <citation type="journal article" date="2023" name="Elife">
        <title>Identification of key yeast species and microbe-microbe interactions impacting larval growth of Drosophila in the wild.</title>
        <authorList>
            <person name="Mure A."/>
            <person name="Sugiura Y."/>
            <person name="Maeda R."/>
            <person name="Honda K."/>
            <person name="Sakurai N."/>
            <person name="Takahashi Y."/>
            <person name="Watada M."/>
            <person name="Katoh T."/>
            <person name="Gotoh A."/>
            <person name="Gotoh Y."/>
            <person name="Taniguchi I."/>
            <person name="Nakamura K."/>
            <person name="Hayashi T."/>
            <person name="Katayama T."/>
            <person name="Uemura T."/>
            <person name="Hattori Y."/>
        </authorList>
    </citation>
    <scope>NUCLEOTIDE SEQUENCE [LARGE SCALE GENOMIC DNA]</scope>
    <source>
        <strain evidence="4 5">KH-74</strain>
    </source>
</reference>
<name>A0AAV5RUH8_MAUHU</name>
<dbReference type="AlphaFoldDB" id="A0AAV5RUH8"/>
<feature type="compositionally biased region" description="Polar residues" evidence="2">
    <location>
        <begin position="381"/>
        <end position="390"/>
    </location>
</feature>
<organism evidence="4 5">
    <name type="scientific">Maudiozyma humilis</name>
    <name type="common">Sour dough yeast</name>
    <name type="synonym">Kazachstania humilis</name>
    <dbReference type="NCBI Taxonomy" id="51915"/>
    <lineage>
        <taxon>Eukaryota</taxon>
        <taxon>Fungi</taxon>
        <taxon>Dikarya</taxon>
        <taxon>Ascomycota</taxon>
        <taxon>Saccharomycotina</taxon>
        <taxon>Saccharomycetes</taxon>
        <taxon>Saccharomycetales</taxon>
        <taxon>Saccharomycetaceae</taxon>
        <taxon>Maudiozyma</taxon>
    </lineage>
</organism>
<gene>
    <name evidence="4" type="ORF">DAKH74_016860</name>
</gene>
<comment type="caution">
    <text evidence="4">The sequence shown here is derived from an EMBL/GenBank/DDBJ whole genome shotgun (WGS) entry which is preliminary data.</text>
</comment>
<feature type="compositionally biased region" description="Acidic residues" evidence="2">
    <location>
        <begin position="465"/>
        <end position="476"/>
    </location>
</feature>
<feature type="compositionally biased region" description="Basic and acidic residues" evidence="2">
    <location>
        <begin position="433"/>
        <end position="463"/>
    </location>
</feature>
<dbReference type="InterPro" id="IPR037883">
    <property type="entry name" value="Knr4/Smi1-like_sf"/>
</dbReference>
<dbReference type="GO" id="GO:0070880">
    <property type="term" value="P:fungal-type cell wall beta-glucan biosynthetic process"/>
    <property type="evidence" value="ECO:0007669"/>
    <property type="project" value="TreeGrafter"/>
</dbReference>
<dbReference type="Proteomes" id="UP001377567">
    <property type="component" value="Unassembled WGS sequence"/>
</dbReference>
<feature type="compositionally biased region" description="Basic and acidic residues" evidence="2">
    <location>
        <begin position="535"/>
        <end position="548"/>
    </location>
</feature>
<dbReference type="Pfam" id="PF09346">
    <property type="entry name" value="SMI1_KNR4"/>
    <property type="match status" value="1"/>
</dbReference>
<dbReference type="SMART" id="SM00860">
    <property type="entry name" value="SMI1_KNR4"/>
    <property type="match status" value="1"/>
</dbReference>
<dbReference type="InterPro" id="IPR009203">
    <property type="entry name" value="Knr4/Smi1"/>
</dbReference>
<feature type="region of interest" description="Disordered" evidence="2">
    <location>
        <begin position="198"/>
        <end position="221"/>
    </location>
</feature>
<feature type="compositionally biased region" description="Acidic residues" evidence="2">
    <location>
        <begin position="495"/>
        <end position="534"/>
    </location>
</feature>
<feature type="compositionally biased region" description="Acidic residues" evidence="2">
    <location>
        <begin position="393"/>
        <end position="405"/>
    </location>
</feature>